<dbReference type="AlphaFoldDB" id="A0A4P5NRR4"/>
<organism evidence="1 2">
    <name type="scientific">Komagataeibacter diospyri</name>
    <dbReference type="NCBI Taxonomy" id="1932662"/>
    <lineage>
        <taxon>Bacteria</taxon>
        <taxon>Pseudomonadati</taxon>
        <taxon>Pseudomonadota</taxon>
        <taxon>Alphaproteobacteria</taxon>
        <taxon>Acetobacterales</taxon>
        <taxon>Acetobacteraceae</taxon>
        <taxon>Komagataeibacter</taxon>
    </lineage>
</organism>
<comment type="caution">
    <text evidence="1">The sequence shown here is derived from an EMBL/GenBank/DDBJ whole genome shotgun (WGS) entry which is preliminary data.</text>
</comment>
<proteinExistence type="predicted"/>
<accession>A0A4P5NRR4</accession>
<protein>
    <submittedName>
        <fullName evidence="1">Uncharacterized protein</fullName>
    </submittedName>
</protein>
<reference evidence="2" key="1">
    <citation type="submission" date="2017-01" db="EMBL/GenBank/DDBJ databases">
        <title>Komagataeibacter sp. MSKU9 whole genome sequencing project.</title>
        <authorList>
            <person name="Matsutani M."/>
            <person name="Naloka K."/>
            <person name="Theeragool G."/>
            <person name="Yakushi T."/>
            <person name="Matsushita K."/>
        </authorList>
    </citation>
    <scope>NUCLEOTIDE SEQUENCE [LARGE SCALE GENOMIC DNA]</scope>
    <source>
        <strain evidence="2">MSKU9</strain>
    </source>
</reference>
<evidence type="ECO:0000313" key="2">
    <source>
        <dbReference type="Proteomes" id="UP000315095"/>
    </source>
</evidence>
<dbReference type="Proteomes" id="UP000315095">
    <property type="component" value="Unassembled WGS sequence"/>
</dbReference>
<name>A0A4P5NRR4_9PROT</name>
<sequence length="43" mass="5049">MQGSREALPVRHSLLKDFLICQIQNEIIQTRTGYVRQLRLPLI</sequence>
<gene>
    <name evidence="1" type="ORF">MSKU9_1268</name>
</gene>
<dbReference type="EMBL" id="BDLU01000032">
    <property type="protein sequence ID" value="GCE83127.1"/>
    <property type="molecule type" value="Genomic_DNA"/>
</dbReference>
<evidence type="ECO:0000313" key="1">
    <source>
        <dbReference type="EMBL" id="GCE83127.1"/>
    </source>
</evidence>
<keyword evidence="2" id="KW-1185">Reference proteome</keyword>